<feature type="compositionally biased region" description="Basic and acidic residues" evidence="13">
    <location>
        <begin position="134"/>
        <end position="145"/>
    </location>
</feature>
<evidence type="ECO:0000259" key="14">
    <source>
        <dbReference type="PROSITE" id="PS51192"/>
    </source>
</evidence>
<dbReference type="CDD" id="cd18787">
    <property type="entry name" value="SF2_C_DEAD"/>
    <property type="match status" value="1"/>
</dbReference>
<keyword evidence="3" id="KW-0378">Hydrolase</keyword>
<dbReference type="GO" id="GO:0005829">
    <property type="term" value="C:cytosol"/>
    <property type="evidence" value="ECO:0007669"/>
    <property type="project" value="TreeGrafter"/>
</dbReference>
<feature type="compositionally biased region" description="Basic and acidic residues" evidence="13">
    <location>
        <begin position="335"/>
        <end position="344"/>
    </location>
</feature>
<dbReference type="SUPFAM" id="SSF52540">
    <property type="entry name" value="P-loop containing nucleoside triphosphate hydrolases"/>
    <property type="match status" value="2"/>
</dbReference>
<keyword evidence="6" id="KW-0694">RNA-binding</keyword>
<keyword evidence="5" id="KW-0067">ATP-binding</keyword>
<keyword evidence="4 16" id="KW-0347">Helicase</keyword>
<dbReference type="GeneID" id="70130901"/>
<dbReference type="GO" id="GO:0016787">
    <property type="term" value="F:hydrolase activity"/>
    <property type="evidence" value="ECO:0007669"/>
    <property type="project" value="UniProtKB-KW"/>
</dbReference>
<dbReference type="GO" id="GO:0003723">
    <property type="term" value="F:RNA binding"/>
    <property type="evidence" value="ECO:0007669"/>
    <property type="project" value="UniProtKB-KW"/>
</dbReference>
<feature type="compositionally biased region" description="Basic and acidic residues" evidence="13">
    <location>
        <begin position="79"/>
        <end position="88"/>
    </location>
</feature>
<evidence type="ECO:0000313" key="17">
    <source>
        <dbReference type="Proteomes" id="UP000758603"/>
    </source>
</evidence>
<dbReference type="InterPro" id="IPR011545">
    <property type="entry name" value="DEAD/DEAH_box_helicase_dom"/>
</dbReference>
<dbReference type="Proteomes" id="UP000758603">
    <property type="component" value="Unassembled WGS sequence"/>
</dbReference>
<dbReference type="GO" id="GO:0005524">
    <property type="term" value="F:ATP binding"/>
    <property type="evidence" value="ECO:0007669"/>
    <property type="project" value="UniProtKB-KW"/>
</dbReference>
<reference evidence="16" key="1">
    <citation type="journal article" date="2021" name="Nat. Commun.">
        <title>Genetic determinants of endophytism in the Arabidopsis root mycobiome.</title>
        <authorList>
            <person name="Mesny F."/>
            <person name="Miyauchi S."/>
            <person name="Thiergart T."/>
            <person name="Pickel B."/>
            <person name="Atanasova L."/>
            <person name="Karlsson M."/>
            <person name="Huettel B."/>
            <person name="Barry K.W."/>
            <person name="Haridas S."/>
            <person name="Chen C."/>
            <person name="Bauer D."/>
            <person name="Andreopoulos W."/>
            <person name="Pangilinan J."/>
            <person name="LaButti K."/>
            <person name="Riley R."/>
            <person name="Lipzen A."/>
            <person name="Clum A."/>
            <person name="Drula E."/>
            <person name="Henrissat B."/>
            <person name="Kohler A."/>
            <person name="Grigoriev I.V."/>
            <person name="Martin F.M."/>
            <person name="Hacquard S."/>
        </authorList>
    </citation>
    <scope>NUCLEOTIDE SEQUENCE</scope>
    <source>
        <strain evidence="16">MPI-SDFR-AT-0073</strain>
    </source>
</reference>
<evidence type="ECO:0000256" key="3">
    <source>
        <dbReference type="ARBA" id="ARBA00022801"/>
    </source>
</evidence>
<dbReference type="InterPro" id="IPR027417">
    <property type="entry name" value="P-loop_NTPase"/>
</dbReference>
<feature type="region of interest" description="Disordered" evidence="13">
    <location>
        <begin position="1"/>
        <end position="33"/>
    </location>
</feature>
<evidence type="ECO:0000256" key="12">
    <source>
        <dbReference type="ARBA" id="ARBA00047984"/>
    </source>
</evidence>
<dbReference type="SMART" id="SM00490">
    <property type="entry name" value="HELICc"/>
    <property type="match status" value="1"/>
</dbReference>
<evidence type="ECO:0000256" key="2">
    <source>
        <dbReference type="ARBA" id="ARBA00022741"/>
    </source>
</evidence>
<feature type="domain" description="Helicase ATP-binding" evidence="14">
    <location>
        <begin position="208"/>
        <end position="431"/>
    </location>
</feature>
<dbReference type="PANTHER" id="PTHR47959">
    <property type="entry name" value="ATP-DEPENDENT RNA HELICASE RHLE-RELATED"/>
    <property type="match status" value="1"/>
</dbReference>
<dbReference type="InterPro" id="IPR044764">
    <property type="entry name" value="DDX52/Rok1_DEADc"/>
</dbReference>
<feature type="domain" description="Helicase C-terminal" evidence="15">
    <location>
        <begin position="483"/>
        <end position="636"/>
    </location>
</feature>
<feature type="region of interest" description="Disordered" evidence="13">
    <location>
        <begin position="306"/>
        <end position="344"/>
    </location>
</feature>
<feature type="compositionally biased region" description="Basic and acidic residues" evidence="13">
    <location>
        <begin position="642"/>
        <end position="676"/>
    </location>
</feature>
<evidence type="ECO:0000256" key="4">
    <source>
        <dbReference type="ARBA" id="ARBA00022806"/>
    </source>
</evidence>
<evidence type="ECO:0000313" key="16">
    <source>
        <dbReference type="EMBL" id="KAH6657233.1"/>
    </source>
</evidence>
<evidence type="ECO:0000259" key="15">
    <source>
        <dbReference type="PROSITE" id="PS51194"/>
    </source>
</evidence>
<evidence type="ECO:0000256" key="13">
    <source>
        <dbReference type="SAM" id="MobiDB-lite"/>
    </source>
</evidence>
<dbReference type="PANTHER" id="PTHR47959:SF15">
    <property type="entry name" value="RNA HELICASE"/>
    <property type="match status" value="1"/>
</dbReference>
<dbReference type="EMBL" id="JAGPXC010000002">
    <property type="protein sequence ID" value="KAH6657233.1"/>
    <property type="molecule type" value="Genomic_DNA"/>
</dbReference>
<feature type="compositionally biased region" description="Low complexity" evidence="13">
    <location>
        <begin position="13"/>
        <end position="30"/>
    </location>
</feature>
<sequence length="707" mass="77602">MDLLKILSRGTKKTNSQATAATTSAKPANPQLYHDATKGLKRKRNEEALDDAVSKDTTEDLDFFAVNDAKSTKGTNAAEAEKKNKQQEDAPNQEQARLLDADDVRQVLRSHRLKFTLLSRHEEKKSKVKKSKKKDQVKAKSKESKQPLFPQPLTSFNDLRNTYKISPRLVENLARQGFRLPTEVQLGSLPLLIDPKIALQNPTGHELNIPMHESVNFLAVAPTGSGKTLSFLIPTINSILRRRAEQGRQNSHALEGLVIAPTRELAHQIVHEGQKLAAGTGVKVVGFKKGMRLPTGDDFIDLEEENGSAAQNSDASEASDADDDDDDDDDDEKREDDASERPVTKADIIVTTPGLLLSFLSKGGKRKTLPAVRSVVLDEGDVLLDELFREQTLGIISSCTNESLRFTCWSATMGSNIEALLLEKFGVQGSASSAPLVRLVVGLKDTAVPSVNHHLVFTGDSERGKLYTLRQLLHPSSAGSSTTIPEMALPFLVFVQTVERASSLYDELKFEFPAEAGGSTRIATLHSSLSESARSKIIARFRAGEIWVLITTDLLMRGIDFRGVNGVINFDIPTSPAAYVHRVGRTGRAGHEGGVAVTFYTKEDIPYLKNIANVISLSEKQAGKEDGIPKWLMDALPKVQKDDKKKLRKKGVESRRGDKAEISTKSAWEKRRENNRKGAIAGSKKRKLEHGDDSDEGHESEWGGLGA</sequence>
<dbReference type="Pfam" id="PF00271">
    <property type="entry name" value="Helicase_C"/>
    <property type="match status" value="1"/>
</dbReference>
<feature type="compositionally biased region" description="Acidic residues" evidence="13">
    <location>
        <begin position="317"/>
        <end position="334"/>
    </location>
</feature>
<dbReference type="PROSITE" id="PS51192">
    <property type="entry name" value="HELICASE_ATP_BIND_1"/>
    <property type="match status" value="1"/>
</dbReference>
<keyword evidence="17" id="KW-1185">Reference proteome</keyword>
<evidence type="ECO:0000256" key="9">
    <source>
        <dbReference type="ARBA" id="ARBA00024367"/>
    </source>
</evidence>
<feature type="region of interest" description="Disordered" evidence="13">
    <location>
        <begin position="642"/>
        <end position="707"/>
    </location>
</feature>
<evidence type="ECO:0000256" key="7">
    <source>
        <dbReference type="ARBA" id="ARBA00024310"/>
    </source>
</evidence>
<comment type="function">
    <text evidence="7">ATP-dependent RNA helicase involved in 40S ribosomal subunit biogenesis. Required for the processing and cleavage of 35S pre-rRNA at sites A0, A1, and A2, leading to mature 18S rRNA.</text>
</comment>
<dbReference type="SMART" id="SM00487">
    <property type="entry name" value="DEXDc"/>
    <property type="match status" value="1"/>
</dbReference>
<comment type="caution">
    <text evidence="16">The sequence shown here is derived from an EMBL/GenBank/DDBJ whole genome shotgun (WGS) entry which is preliminary data.</text>
</comment>
<evidence type="ECO:0000256" key="11">
    <source>
        <dbReference type="ARBA" id="ARBA00024419"/>
    </source>
</evidence>
<dbReference type="InterPro" id="IPR014001">
    <property type="entry name" value="Helicase_ATP-bd"/>
</dbReference>
<dbReference type="AlphaFoldDB" id="A0A9P8US44"/>
<accession>A0A9P8US44</accession>
<evidence type="ECO:0000256" key="8">
    <source>
        <dbReference type="ARBA" id="ARBA00024355"/>
    </source>
</evidence>
<evidence type="ECO:0000256" key="1">
    <source>
        <dbReference type="ARBA" id="ARBA00012552"/>
    </source>
</evidence>
<organism evidence="16 17">
    <name type="scientific">Truncatella angustata</name>
    <dbReference type="NCBI Taxonomy" id="152316"/>
    <lineage>
        <taxon>Eukaryota</taxon>
        <taxon>Fungi</taxon>
        <taxon>Dikarya</taxon>
        <taxon>Ascomycota</taxon>
        <taxon>Pezizomycotina</taxon>
        <taxon>Sordariomycetes</taxon>
        <taxon>Xylariomycetidae</taxon>
        <taxon>Amphisphaeriales</taxon>
        <taxon>Sporocadaceae</taxon>
        <taxon>Truncatella</taxon>
    </lineage>
</organism>
<evidence type="ECO:0000256" key="5">
    <source>
        <dbReference type="ARBA" id="ARBA00022840"/>
    </source>
</evidence>
<dbReference type="GO" id="GO:0003724">
    <property type="term" value="F:RNA helicase activity"/>
    <property type="evidence" value="ECO:0007669"/>
    <property type="project" value="UniProtKB-EC"/>
</dbReference>
<keyword evidence="2" id="KW-0547">Nucleotide-binding</keyword>
<dbReference type="PROSITE" id="PS51194">
    <property type="entry name" value="HELICASE_CTER"/>
    <property type="match status" value="1"/>
</dbReference>
<dbReference type="Pfam" id="PF00270">
    <property type="entry name" value="DEAD"/>
    <property type="match status" value="2"/>
</dbReference>
<name>A0A9P8US44_9PEZI</name>
<evidence type="ECO:0000256" key="6">
    <source>
        <dbReference type="ARBA" id="ARBA00022884"/>
    </source>
</evidence>
<comment type="similarity">
    <text evidence="8">Belongs to the DEAD box helicase family. DDX52/ROK1 subfamily.</text>
</comment>
<proteinExistence type="inferred from homology"/>
<dbReference type="OrthoDB" id="360161at2759"/>
<dbReference type="EC" id="3.6.4.13" evidence="1"/>
<dbReference type="Gene3D" id="3.40.50.300">
    <property type="entry name" value="P-loop containing nucleotide triphosphate hydrolases"/>
    <property type="match status" value="2"/>
</dbReference>
<comment type="subunit">
    <text evidence="9">Interacts with the U3 snoRNA and is associated with the 90S and 40S pre-ribosomes.</text>
</comment>
<feature type="region of interest" description="Disordered" evidence="13">
    <location>
        <begin position="67"/>
        <end position="93"/>
    </location>
</feature>
<dbReference type="CDD" id="cd17957">
    <property type="entry name" value="DEADc_DDX52"/>
    <property type="match status" value="1"/>
</dbReference>
<gene>
    <name evidence="16" type="ORF">BKA67DRAFT_554644</name>
</gene>
<comment type="catalytic activity">
    <reaction evidence="12">
        <text>ATP + H2O = ADP + phosphate + H(+)</text>
        <dbReference type="Rhea" id="RHEA:13065"/>
        <dbReference type="ChEBI" id="CHEBI:15377"/>
        <dbReference type="ChEBI" id="CHEBI:15378"/>
        <dbReference type="ChEBI" id="CHEBI:30616"/>
        <dbReference type="ChEBI" id="CHEBI:43474"/>
        <dbReference type="ChEBI" id="CHEBI:456216"/>
        <dbReference type="EC" id="3.6.4.13"/>
    </reaction>
</comment>
<dbReference type="InterPro" id="IPR050079">
    <property type="entry name" value="DEAD_box_RNA_helicase"/>
</dbReference>
<dbReference type="GO" id="GO:0030490">
    <property type="term" value="P:maturation of SSU-rRNA"/>
    <property type="evidence" value="ECO:0007669"/>
    <property type="project" value="InterPro"/>
</dbReference>
<dbReference type="RefSeq" id="XP_045961467.1">
    <property type="nucleotide sequence ID" value="XM_046102009.1"/>
</dbReference>
<dbReference type="InterPro" id="IPR001650">
    <property type="entry name" value="Helicase_C-like"/>
</dbReference>
<protein>
    <recommendedName>
        <fullName evidence="10">ATP-dependent RNA helicase ROK1</fullName>
        <ecNumber evidence="1">3.6.4.13</ecNumber>
    </recommendedName>
    <alternativeName>
        <fullName evidence="11">ATP-dependent RNA helicase rok1</fullName>
    </alternativeName>
</protein>
<feature type="region of interest" description="Disordered" evidence="13">
    <location>
        <begin position="122"/>
        <end position="153"/>
    </location>
</feature>
<evidence type="ECO:0000256" key="10">
    <source>
        <dbReference type="ARBA" id="ARBA00024410"/>
    </source>
</evidence>